<sequence length="251" mass="28363">MKNTERFSSRVENYVKYRPHYPDSLIPFLKEAGVLRPDTVVADIGAGTGISAEPFLEQGNKVYAVEPNREMREQMIKMLTPYGNFEPITGTAERTTLPDNSVDLIVAGQAFHWFDAPAAKAEFLRIGKPGSYAALIWNVRQTENPFEKNYEDLLRKYGTDYATVNHKNITPAQMAAFFAPAGYELKQLTHAQQFDFKGLKGRLLSASYAPESGPQHEAMLNELEEIYDKFQVNGMVKFHFLTEIYLGPLQA</sequence>
<keyword evidence="6" id="KW-1185">Reference proteome</keyword>
<evidence type="ECO:0000256" key="3">
    <source>
        <dbReference type="ARBA" id="ARBA00022679"/>
    </source>
</evidence>
<dbReference type="RefSeq" id="WP_073087041.1">
    <property type="nucleotide sequence ID" value="NZ_FRBL01000012.1"/>
</dbReference>
<proteinExistence type="inferred from homology"/>
<reference evidence="5 6" key="1">
    <citation type="submission" date="2016-11" db="EMBL/GenBank/DDBJ databases">
        <authorList>
            <person name="Jaros S."/>
            <person name="Januszkiewicz K."/>
            <person name="Wedrychowicz H."/>
        </authorList>
    </citation>
    <scope>NUCLEOTIDE SEQUENCE [LARGE SCALE GENOMIC DNA]</scope>
    <source>
        <strain evidence="5 6">DSM 27406</strain>
    </source>
</reference>
<dbReference type="InterPro" id="IPR013216">
    <property type="entry name" value="Methyltransf_11"/>
</dbReference>
<evidence type="ECO:0000313" key="6">
    <source>
        <dbReference type="Proteomes" id="UP000184420"/>
    </source>
</evidence>
<dbReference type="AlphaFoldDB" id="A0A1M7M4M1"/>
<comment type="similarity">
    <text evidence="1">Belongs to the methyltransferase superfamily.</text>
</comment>
<name>A0A1M7M4M1_9BACT</name>
<feature type="domain" description="Methyltransferase type 11" evidence="4">
    <location>
        <begin position="43"/>
        <end position="134"/>
    </location>
</feature>
<dbReference type="PANTHER" id="PTHR44942:SF4">
    <property type="entry name" value="METHYLTRANSFERASE TYPE 11 DOMAIN-CONTAINING PROTEIN"/>
    <property type="match status" value="1"/>
</dbReference>
<dbReference type="SUPFAM" id="SSF53335">
    <property type="entry name" value="S-adenosyl-L-methionine-dependent methyltransferases"/>
    <property type="match status" value="1"/>
</dbReference>
<evidence type="ECO:0000256" key="2">
    <source>
        <dbReference type="ARBA" id="ARBA00022603"/>
    </source>
</evidence>
<dbReference type="Gene3D" id="3.40.50.150">
    <property type="entry name" value="Vaccinia Virus protein VP39"/>
    <property type="match status" value="1"/>
</dbReference>
<dbReference type="CDD" id="cd02440">
    <property type="entry name" value="AdoMet_MTases"/>
    <property type="match status" value="1"/>
</dbReference>
<protein>
    <submittedName>
        <fullName evidence="5">Methyltransferase domain-containing protein</fullName>
    </submittedName>
</protein>
<dbReference type="EMBL" id="FRBL01000012">
    <property type="protein sequence ID" value="SHM85630.1"/>
    <property type="molecule type" value="Genomic_DNA"/>
</dbReference>
<dbReference type="Pfam" id="PF08241">
    <property type="entry name" value="Methyltransf_11"/>
    <property type="match status" value="1"/>
</dbReference>
<dbReference type="GO" id="GO:0008757">
    <property type="term" value="F:S-adenosylmethionine-dependent methyltransferase activity"/>
    <property type="evidence" value="ECO:0007669"/>
    <property type="project" value="InterPro"/>
</dbReference>
<dbReference type="InterPro" id="IPR029063">
    <property type="entry name" value="SAM-dependent_MTases_sf"/>
</dbReference>
<dbReference type="OrthoDB" id="9797252at2"/>
<dbReference type="PANTHER" id="PTHR44942">
    <property type="entry name" value="METHYLTRANSF_11 DOMAIN-CONTAINING PROTEIN"/>
    <property type="match status" value="1"/>
</dbReference>
<dbReference type="InterPro" id="IPR051052">
    <property type="entry name" value="Diverse_substrate_MTase"/>
</dbReference>
<dbReference type="STRING" id="1419482.SAMN05444266_11264"/>
<dbReference type="Proteomes" id="UP000184420">
    <property type="component" value="Unassembled WGS sequence"/>
</dbReference>
<dbReference type="GO" id="GO:0032259">
    <property type="term" value="P:methylation"/>
    <property type="evidence" value="ECO:0007669"/>
    <property type="project" value="UniProtKB-KW"/>
</dbReference>
<keyword evidence="2 5" id="KW-0489">Methyltransferase</keyword>
<accession>A0A1M7M4M1</accession>
<gene>
    <name evidence="5" type="ORF">SAMN05444266_11264</name>
</gene>
<keyword evidence="3 5" id="KW-0808">Transferase</keyword>
<evidence type="ECO:0000259" key="4">
    <source>
        <dbReference type="Pfam" id="PF08241"/>
    </source>
</evidence>
<organism evidence="5 6">
    <name type="scientific">Chitinophaga jiangningensis</name>
    <dbReference type="NCBI Taxonomy" id="1419482"/>
    <lineage>
        <taxon>Bacteria</taxon>
        <taxon>Pseudomonadati</taxon>
        <taxon>Bacteroidota</taxon>
        <taxon>Chitinophagia</taxon>
        <taxon>Chitinophagales</taxon>
        <taxon>Chitinophagaceae</taxon>
        <taxon>Chitinophaga</taxon>
    </lineage>
</organism>
<evidence type="ECO:0000256" key="1">
    <source>
        <dbReference type="ARBA" id="ARBA00008361"/>
    </source>
</evidence>
<evidence type="ECO:0000313" key="5">
    <source>
        <dbReference type="EMBL" id="SHM85630.1"/>
    </source>
</evidence>